<organism evidence="3 4">
    <name type="scientific">Cyclocybe aegerita</name>
    <name type="common">Black poplar mushroom</name>
    <name type="synonym">Agrocybe aegerita</name>
    <dbReference type="NCBI Taxonomy" id="1973307"/>
    <lineage>
        <taxon>Eukaryota</taxon>
        <taxon>Fungi</taxon>
        <taxon>Dikarya</taxon>
        <taxon>Basidiomycota</taxon>
        <taxon>Agaricomycotina</taxon>
        <taxon>Agaricomycetes</taxon>
        <taxon>Agaricomycetidae</taxon>
        <taxon>Agaricales</taxon>
        <taxon>Agaricineae</taxon>
        <taxon>Bolbitiaceae</taxon>
        <taxon>Cyclocybe</taxon>
    </lineage>
</organism>
<accession>A0A8S0WLW7</accession>
<gene>
    <name evidence="3" type="ORF">AAE3_LOCUS7781</name>
</gene>
<evidence type="ECO:0000259" key="2">
    <source>
        <dbReference type="Pfam" id="PF16297"/>
    </source>
</evidence>
<dbReference type="AlphaFoldDB" id="A0A8S0WLW7"/>
<evidence type="ECO:0000256" key="1">
    <source>
        <dbReference type="SAM" id="MobiDB-lite"/>
    </source>
</evidence>
<evidence type="ECO:0000313" key="3">
    <source>
        <dbReference type="EMBL" id="CAA7265597.1"/>
    </source>
</evidence>
<dbReference type="InterPro" id="IPR032549">
    <property type="entry name" value="DUF4939"/>
</dbReference>
<dbReference type="Proteomes" id="UP000467700">
    <property type="component" value="Unassembled WGS sequence"/>
</dbReference>
<feature type="region of interest" description="Disordered" evidence="1">
    <location>
        <begin position="161"/>
        <end position="260"/>
    </location>
</feature>
<dbReference type="OrthoDB" id="5552562at2759"/>
<reference evidence="3 4" key="1">
    <citation type="submission" date="2020-01" db="EMBL/GenBank/DDBJ databases">
        <authorList>
            <person name="Gupta K D."/>
        </authorList>
    </citation>
    <scope>NUCLEOTIDE SEQUENCE [LARGE SCALE GENOMIC DNA]</scope>
</reference>
<sequence>MARNMSNMPMMQPRQELTPRPKLKAPDVFDGTSAQKLDPFLVQCMMYISLWPHKFTTKDSKVSFIMSYLSGSPYNWFQSQITAALKTGMTQPLPWLLDVALFIQELKQLFGPQDPVADAYVGRTGWNERALYHQYYKGLPNRIKDKFPQLDHCYWEHQNKINHEKRKDNTNSKSGTSNNNSSNNSGSSNSKGNSAGSSSGSGSSNSKSGSNSSNNSKDKDKSKSKGSSSDKPNPLADKLGADGKLKPKKRERRSREASASSVAKLAMLLLTVTSITPPKVVPHLLQPLLLTPLPHLPLRLRRTLSPEQQKSKQPSAFGIARGLWLLSQCPQRSSP</sequence>
<name>A0A8S0WLW7_CYCAE</name>
<feature type="compositionally biased region" description="Low complexity" evidence="1">
    <location>
        <begin position="171"/>
        <end position="215"/>
    </location>
</feature>
<protein>
    <recommendedName>
        <fullName evidence="2">DUF4939 domain-containing protein</fullName>
    </recommendedName>
</protein>
<dbReference type="EMBL" id="CACVBS010000049">
    <property type="protein sequence ID" value="CAA7265597.1"/>
    <property type="molecule type" value="Genomic_DNA"/>
</dbReference>
<comment type="caution">
    <text evidence="3">The sequence shown here is derived from an EMBL/GenBank/DDBJ whole genome shotgun (WGS) entry which is preliminary data.</text>
</comment>
<keyword evidence="4" id="KW-1185">Reference proteome</keyword>
<feature type="region of interest" description="Disordered" evidence="1">
    <location>
        <begin position="1"/>
        <end position="30"/>
    </location>
</feature>
<evidence type="ECO:0000313" key="4">
    <source>
        <dbReference type="Proteomes" id="UP000467700"/>
    </source>
</evidence>
<proteinExistence type="predicted"/>
<feature type="compositionally biased region" description="Basic and acidic residues" evidence="1">
    <location>
        <begin position="161"/>
        <end position="170"/>
    </location>
</feature>
<feature type="domain" description="DUF4939" evidence="2">
    <location>
        <begin position="16"/>
        <end position="114"/>
    </location>
</feature>
<dbReference type="Pfam" id="PF16297">
    <property type="entry name" value="DUF4939"/>
    <property type="match status" value="1"/>
</dbReference>